<dbReference type="GO" id="GO:0005737">
    <property type="term" value="C:cytoplasm"/>
    <property type="evidence" value="ECO:0007669"/>
    <property type="project" value="TreeGrafter"/>
</dbReference>
<evidence type="ECO:0000256" key="5">
    <source>
        <dbReference type="ARBA" id="ARBA00023136"/>
    </source>
</evidence>
<evidence type="ECO:0000313" key="7">
    <source>
        <dbReference type="EMBL" id="KAL1496623.1"/>
    </source>
</evidence>
<dbReference type="Proteomes" id="UP001515480">
    <property type="component" value="Unassembled WGS sequence"/>
</dbReference>
<evidence type="ECO:0000256" key="4">
    <source>
        <dbReference type="ARBA" id="ARBA00022989"/>
    </source>
</evidence>
<comment type="similarity">
    <text evidence="2 6">Belongs to the peroxisomal membrane protein PXMP2/4 family.</text>
</comment>
<evidence type="ECO:0000256" key="6">
    <source>
        <dbReference type="RuleBase" id="RU363053"/>
    </source>
</evidence>
<keyword evidence="4" id="KW-1133">Transmembrane helix</keyword>
<sequence>MLTPRPVRQVFFVRMLHGRGVCRLGPPHTIAAGVAAVGDLLSQLVVESRDVVERRRLLVCTLLGCTVDGVVVQRWFQWVHALHNVLGVQLTLHHAVFAPVLLIPAWIGGTALLESNWKPWHQLNHEWRLATQLHCVTVGPCQALNALVVPKRFSVLACNTVGIVWSTCLSWICHKHASGPGAQATFV</sequence>
<dbReference type="PANTHER" id="PTHR11266">
    <property type="entry name" value="PEROXISOMAL MEMBRANE PROTEIN 2, PXMP2 MPV17"/>
    <property type="match status" value="1"/>
</dbReference>
<evidence type="ECO:0000256" key="2">
    <source>
        <dbReference type="ARBA" id="ARBA00006824"/>
    </source>
</evidence>
<gene>
    <name evidence="7" type="ORF">AB1Y20_014227</name>
</gene>
<evidence type="ECO:0000256" key="3">
    <source>
        <dbReference type="ARBA" id="ARBA00022692"/>
    </source>
</evidence>
<dbReference type="InterPro" id="IPR007248">
    <property type="entry name" value="Mpv17_PMP22"/>
</dbReference>
<evidence type="ECO:0000313" key="8">
    <source>
        <dbReference type="Proteomes" id="UP001515480"/>
    </source>
</evidence>
<protein>
    <recommendedName>
        <fullName evidence="9">Peroxisomal membrane protein MPV17</fullName>
    </recommendedName>
</protein>
<comment type="caution">
    <text evidence="7">The sequence shown here is derived from an EMBL/GenBank/DDBJ whole genome shotgun (WGS) entry which is preliminary data.</text>
</comment>
<reference evidence="7 8" key="1">
    <citation type="journal article" date="2024" name="Science">
        <title>Giant polyketide synthase enzymes in the biosynthesis of giant marine polyether toxins.</title>
        <authorList>
            <person name="Fallon T.R."/>
            <person name="Shende V.V."/>
            <person name="Wierzbicki I.H."/>
            <person name="Pendleton A.L."/>
            <person name="Watervoot N.F."/>
            <person name="Auber R.P."/>
            <person name="Gonzalez D.J."/>
            <person name="Wisecaver J.H."/>
            <person name="Moore B.S."/>
        </authorList>
    </citation>
    <scope>NUCLEOTIDE SEQUENCE [LARGE SCALE GENOMIC DNA]</scope>
    <source>
        <strain evidence="7 8">12B1</strain>
    </source>
</reference>
<evidence type="ECO:0008006" key="9">
    <source>
        <dbReference type="Google" id="ProtNLM"/>
    </source>
</evidence>
<dbReference type="GO" id="GO:0016020">
    <property type="term" value="C:membrane"/>
    <property type="evidence" value="ECO:0007669"/>
    <property type="project" value="UniProtKB-SubCell"/>
</dbReference>
<name>A0AB34IH26_PRYPA</name>
<comment type="subcellular location">
    <subcellularLocation>
        <location evidence="1">Membrane</location>
        <topology evidence="1">Multi-pass membrane protein</topology>
    </subcellularLocation>
</comment>
<evidence type="ECO:0000256" key="1">
    <source>
        <dbReference type="ARBA" id="ARBA00004141"/>
    </source>
</evidence>
<accession>A0AB34IH26</accession>
<organism evidence="7 8">
    <name type="scientific">Prymnesium parvum</name>
    <name type="common">Toxic golden alga</name>
    <dbReference type="NCBI Taxonomy" id="97485"/>
    <lineage>
        <taxon>Eukaryota</taxon>
        <taxon>Haptista</taxon>
        <taxon>Haptophyta</taxon>
        <taxon>Prymnesiophyceae</taxon>
        <taxon>Prymnesiales</taxon>
        <taxon>Prymnesiaceae</taxon>
        <taxon>Prymnesium</taxon>
    </lineage>
</organism>
<dbReference type="AlphaFoldDB" id="A0AB34IH26"/>
<keyword evidence="5" id="KW-0472">Membrane</keyword>
<proteinExistence type="inferred from homology"/>
<dbReference type="EMBL" id="JBGBPQ010000028">
    <property type="protein sequence ID" value="KAL1496623.1"/>
    <property type="molecule type" value="Genomic_DNA"/>
</dbReference>
<keyword evidence="8" id="KW-1185">Reference proteome</keyword>
<keyword evidence="3" id="KW-0812">Transmembrane</keyword>